<evidence type="ECO:0000256" key="2">
    <source>
        <dbReference type="SAM" id="MobiDB-lite"/>
    </source>
</evidence>
<feature type="compositionally biased region" description="Low complexity" evidence="2">
    <location>
        <begin position="969"/>
        <end position="978"/>
    </location>
</feature>
<evidence type="ECO:0000313" key="4">
    <source>
        <dbReference type="Proteomes" id="UP001527925"/>
    </source>
</evidence>
<dbReference type="Proteomes" id="UP001527925">
    <property type="component" value="Unassembled WGS sequence"/>
</dbReference>
<reference evidence="3 4" key="1">
    <citation type="submission" date="2023-09" db="EMBL/GenBank/DDBJ databases">
        <title>Pangenome analysis of Batrachochytrium dendrobatidis and related Chytrids.</title>
        <authorList>
            <person name="Yacoub M.N."/>
            <person name="Stajich J.E."/>
            <person name="James T.Y."/>
        </authorList>
    </citation>
    <scope>NUCLEOTIDE SEQUENCE [LARGE SCALE GENOMIC DNA]</scope>
    <source>
        <strain evidence="3 4">JEL0888</strain>
    </source>
</reference>
<feature type="region of interest" description="Disordered" evidence="2">
    <location>
        <begin position="945"/>
        <end position="984"/>
    </location>
</feature>
<gene>
    <name evidence="3" type="ORF">HK105_203754</name>
</gene>
<protein>
    <submittedName>
        <fullName evidence="3">Uncharacterized protein</fullName>
    </submittedName>
</protein>
<keyword evidence="1" id="KW-0175">Coiled coil</keyword>
<evidence type="ECO:0000313" key="3">
    <source>
        <dbReference type="EMBL" id="KAL2916642.1"/>
    </source>
</evidence>
<organism evidence="3 4">
    <name type="scientific">Polyrhizophydium stewartii</name>
    <dbReference type="NCBI Taxonomy" id="2732419"/>
    <lineage>
        <taxon>Eukaryota</taxon>
        <taxon>Fungi</taxon>
        <taxon>Fungi incertae sedis</taxon>
        <taxon>Chytridiomycota</taxon>
        <taxon>Chytridiomycota incertae sedis</taxon>
        <taxon>Chytridiomycetes</taxon>
        <taxon>Rhizophydiales</taxon>
        <taxon>Rhizophydiales incertae sedis</taxon>
        <taxon>Polyrhizophydium</taxon>
    </lineage>
</organism>
<name>A0ABR4NAS5_9FUNG</name>
<feature type="coiled-coil region" evidence="1">
    <location>
        <begin position="774"/>
        <end position="921"/>
    </location>
</feature>
<evidence type="ECO:0000256" key="1">
    <source>
        <dbReference type="SAM" id="Coils"/>
    </source>
</evidence>
<comment type="caution">
    <text evidence="3">The sequence shown here is derived from an EMBL/GenBank/DDBJ whole genome shotgun (WGS) entry which is preliminary data.</text>
</comment>
<proteinExistence type="predicted"/>
<keyword evidence="4" id="KW-1185">Reference proteome</keyword>
<feature type="region of interest" description="Disordered" evidence="2">
    <location>
        <begin position="1"/>
        <end position="59"/>
    </location>
</feature>
<dbReference type="EMBL" id="JADGIZ020000015">
    <property type="protein sequence ID" value="KAL2916642.1"/>
    <property type="molecule type" value="Genomic_DNA"/>
</dbReference>
<sequence>MLAASPIDSDSDTASDSELPPALHRARQQPQARETARGDQSILAGDSIRDSQPAPANDDQDLDIRLARLAQLSVAPTDGADGVSDAQYASSVRAVRAALVQRAVNHWETLSDMAPLAALVRRFVDAGVAGADQPAPTECAMLLCDLAERVDGCRRFLARNADLAVFLWADDTLEHVPLAKRLLAAVLEHNPDQTLHAPVASVGWLANDLPQHAHAQTIALLAAISGIHGSASAMHTLAAQSDLLRRLVEFSSAGVCIALCLAAAADIVLMRCGRQDMSLVCDSLRILSTVVTNADLRDKLFHEGNVTRILARVFDAASSPSTPVSQQMRMIDLLTGLFETCSMPRACRKLVASSTAGMSAMLAAAWSQRSFSRALRLLALMSRERDLIDAVWASIRVLDTATITPAWRALHVHSGATESLACISSNLFASATQSIESPFESVHKNWAEEKAVVISRLIDTLWPHATGVPTDLSAPAALDGMALILPEMLDALESMSLMLEALAARPNSPLLPQLVARATESDSQRNSLVKTLDAFNAWSVSNPAIHDGIVLLITVATQMEGLAACIASGVRKSDPGFMRSCPAAVRSVAIMFCMRVARQSVHKWIHRLQIQADQLEFAKALRSVRAESGELPSVEHVLQAATPKSPAGSVPSALAKPSPALPVATTQRKRVSFETQDSEYVAETQWGAAPIAAQDDACDNGDEPGTTRPAARDTRSFAGAINTLAPLPAAGDADPAVATDLETRFQRMVADFAHALQLRDDIAAKASESVAIENARLKASLAEHEKQADSAGRTIREMEQQIQALRAQADAKDRERAQLLERFEQLEVEAGDAIAVAEQSKQQVMDAEKQCALIRQQAESESRRLRSRVALEEKRMAVLMHISRVKAAALEARCSEQAKLIEDLESELKAQEKDCEDLVAKLAQTFTTRQKKASSDLATRKLALEQSASKSSMATPDDVPGLDHEDSDGLAAADLGAGARRGRT</sequence>
<accession>A0ABR4NAS5</accession>